<dbReference type="RefSeq" id="WP_042983126.1">
    <property type="nucleotide sequence ID" value="NZ_JMQC01000008.1"/>
</dbReference>
<comment type="similarity">
    <text evidence="1">Belongs to the CapA family.</text>
</comment>
<organism evidence="3 5">
    <name type="scientific">Bacillus clarus</name>
    <dbReference type="NCBI Taxonomy" id="2338372"/>
    <lineage>
        <taxon>Bacteria</taxon>
        <taxon>Bacillati</taxon>
        <taxon>Bacillota</taxon>
        <taxon>Bacilli</taxon>
        <taxon>Bacillales</taxon>
        <taxon>Bacillaceae</taxon>
        <taxon>Bacillus</taxon>
        <taxon>Bacillus cereus group</taxon>
    </lineage>
</organism>
<accession>A0A090YSD7</accession>
<dbReference type="EMBL" id="QVOD01000027">
    <property type="protein sequence ID" value="RFT65421.1"/>
    <property type="molecule type" value="Genomic_DNA"/>
</dbReference>
<keyword evidence="6" id="KW-1185">Reference proteome</keyword>
<reference evidence="4 6" key="2">
    <citation type="submission" date="2018-08" db="EMBL/GenBank/DDBJ databases">
        <title>Bacillus clarus sp. nov. strain PS00077A.</title>
        <authorList>
            <person name="Mendez Acevedo M."/>
            <person name="Carroll L."/>
            <person name="Mukherjee M."/>
            <person name="Wiedmann M."/>
            <person name="Kovac J."/>
        </authorList>
    </citation>
    <scope>NUCLEOTIDE SEQUENCE [LARGE SCALE GENOMIC DNA]</scope>
    <source>
        <strain evidence="4 6">PS00077A</strain>
    </source>
</reference>
<evidence type="ECO:0000259" key="2">
    <source>
        <dbReference type="SMART" id="SM00854"/>
    </source>
</evidence>
<dbReference type="EMBL" id="JMQC01000008">
    <property type="protein sequence ID" value="KFN01137.1"/>
    <property type="molecule type" value="Genomic_DNA"/>
</dbReference>
<dbReference type="Pfam" id="PF09587">
    <property type="entry name" value="PGA_cap"/>
    <property type="match status" value="1"/>
</dbReference>
<dbReference type="InterPro" id="IPR019079">
    <property type="entry name" value="Capsule_synth_CapA"/>
</dbReference>
<dbReference type="Proteomes" id="UP000264294">
    <property type="component" value="Unassembled WGS sequence"/>
</dbReference>
<dbReference type="PANTHER" id="PTHR33393:SF13">
    <property type="entry name" value="PGA BIOSYNTHESIS PROTEIN CAPA"/>
    <property type="match status" value="1"/>
</dbReference>
<proteinExistence type="inferred from homology"/>
<dbReference type="AlphaFoldDB" id="A0A090YSD7"/>
<dbReference type="PATRIC" id="fig|1405.8.peg.4360"/>
<evidence type="ECO:0000256" key="1">
    <source>
        <dbReference type="ARBA" id="ARBA00005662"/>
    </source>
</evidence>
<dbReference type="SMART" id="SM00854">
    <property type="entry name" value="PGA_cap"/>
    <property type="match status" value="1"/>
</dbReference>
<evidence type="ECO:0000313" key="4">
    <source>
        <dbReference type="EMBL" id="RFT65421.1"/>
    </source>
</evidence>
<comment type="caution">
    <text evidence="3">The sequence shown here is derived from an EMBL/GenBank/DDBJ whole genome shotgun (WGS) entry which is preliminary data.</text>
</comment>
<dbReference type="Proteomes" id="UP000029389">
    <property type="component" value="Unassembled WGS sequence"/>
</dbReference>
<dbReference type="Gene3D" id="3.60.21.10">
    <property type="match status" value="1"/>
</dbReference>
<evidence type="ECO:0000313" key="3">
    <source>
        <dbReference type="EMBL" id="KFN01137.1"/>
    </source>
</evidence>
<name>A0A090YSD7_9BACI</name>
<reference evidence="3 5" key="1">
    <citation type="submission" date="2014-04" db="EMBL/GenBank/DDBJ databases">
        <authorList>
            <person name="Bishop-Lilly K.A."/>
            <person name="Broomall S.M."/>
            <person name="Chain P.S."/>
            <person name="Chertkov O."/>
            <person name="Coyne S.R."/>
            <person name="Daligault H.E."/>
            <person name="Davenport K.W."/>
            <person name="Erkkila T."/>
            <person name="Frey K.G."/>
            <person name="Gibbons H.S."/>
            <person name="Gu W."/>
            <person name="Jaissle J."/>
            <person name="Johnson S.L."/>
            <person name="Koroleva G.I."/>
            <person name="Ladner J.T."/>
            <person name="Lo C.-C."/>
            <person name="Minogue T.D."/>
            <person name="Munk C."/>
            <person name="Palacios G.F."/>
            <person name="Redden C.L."/>
            <person name="Rosenzweig C.N."/>
            <person name="Scholz M.B."/>
            <person name="Teshima H."/>
            <person name="Xu Y."/>
        </authorList>
    </citation>
    <scope>NUCLEOTIDE SEQUENCE [LARGE SCALE GENOMIC DNA]</scope>
    <source>
        <strain evidence="3 5">BHP</strain>
    </source>
</reference>
<dbReference type="CDD" id="cd07381">
    <property type="entry name" value="MPP_CapA"/>
    <property type="match status" value="1"/>
</dbReference>
<dbReference type="PANTHER" id="PTHR33393">
    <property type="entry name" value="POLYGLUTAMINE SYNTHESIS ACCESSORY PROTEIN RV0574C-RELATED"/>
    <property type="match status" value="1"/>
</dbReference>
<protein>
    <submittedName>
        <fullName evidence="3">Bacterial capsule synthesis PGA_cap family protein</fullName>
    </submittedName>
    <submittedName>
        <fullName evidence="4">CapA family protein</fullName>
    </submittedName>
</protein>
<gene>
    <name evidence="4" type="ORF">D0U04_19405</name>
    <name evidence="3" type="ORF">DJ93_4241</name>
</gene>
<dbReference type="InterPro" id="IPR052169">
    <property type="entry name" value="CW_Biosynth-Accessory"/>
</dbReference>
<evidence type="ECO:0000313" key="5">
    <source>
        <dbReference type="Proteomes" id="UP000029389"/>
    </source>
</evidence>
<dbReference type="STRING" id="1405.B7492_09910"/>
<dbReference type="InterPro" id="IPR029052">
    <property type="entry name" value="Metallo-depent_PP-like"/>
</dbReference>
<dbReference type="SUPFAM" id="SSF56300">
    <property type="entry name" value="Metallo-dependent phosphatases"/>
    <property type="match status" value="1"/>
</dbReference>
<sequence length="367" mass="41570">MTTLLKRLILIALFITPIVLLINSTYISKAKNKADVQNTAKKAISTNEKKNENQEITLTFSGDTMFDWQLRPVIEKNGADYPFQHVKEEITKADISFINLESAFTTREKRVPGQQFWIKSDPPTLQAIKNTGYDIVNIGNNHTLDYGQDGLLDTISHIEKLKLPYTGAGKNADDAYTAREITVKGKKFKFLSFVRFMPNFTWVAGQNTPGVANGYDINLITKTIKEQKKDADYVIVYMHWGVEKSNRPVEYQKQYVPKMVEAGADAIVGSHPHWLQGFEYYDKVPVAYSLGNFLFPSYVNGKSAETGVLTITFKGKDVQMSFNPYIIRNNQISPVSPEEKKKALQYLQTVSTDVEIDDTGKIINKRK</sequence>
<feature type="domain" description="Capsule synthesis protein CapA" evidence="2">
    <location>
        <begin position="57"/>
        <end position="297"/>
    </location>
</feature>
<evidence type="ECO:0000313" key="6">
    <source>
        <dbReference type="Proteomes" id="UP000264294"/>
    </source>
</evidence>